<organism evidence="2 3">
    <name type="scientific">Plasmodium vivax</name>
    <name type="common">malaria parasite P. vivax</name>
    <dbReference type="NCBI Taxonomy" id="5855"/>
    <lineage>
        <taxon>Eukaryota</taxon>
        <taxon>Sar</taxon>
        <taxon>Alveolata</taxon>
        <taxon>Apicomplexa</taxon>
        <taxon>Aconoidasida</taxon>
        <taxon>Haemosporida</taxon>
        <taxon>Plasmodiidae</taxon>
        <taxon>Plasmodium</taxon>
        <taxon>Plasmodium (Plasmodium)</taxon>
    </lineage>
</organism>
<gene>
    <name evidence="2" type="ORF">PVC01_000034000</name>
</gene>
<dbReference type="VEuPathDB" id="PlasmoDB:PVP01_0221600"/>
<evidence type="ECO:0000313" key="3">
    <source>
        <dbReference type="Proteomes" id="UP000305196"/>
    </source>
</evidence>
<protein>
    <submittedName>
        <fullName evidence="2">Vir protein, putative</fullName>
    </submittedName>
</protein>
<proteinExistence type="predicted"/>
<sequence length="450" mass="51634">MPHSKSNIDFFNYRNYARVKSYFESNYLRYDESILKKIIESINANSGVKKQLHLIFVQLKKYVSRDHAFIFNCVNEEECCKYINHWLNMTLEEKKHIGLSESIFKTFVEFINVYQTHKEKPRCHNKLHYIEPEKVINMRILYNLYDKYTDLKEKKDTKNNPLACTAYDSLIKDYNIFILNYRNKKIDYLDKLLNEFKTIIEDFERINKNNCKKNVELLPPVEPPTLPPETESDKHVVDLSQQEGTTISEGQASHGQESHVLQSQLELNSVQSGHEIATGSLREEGLGKTRSDQILTDTTRETGHSRILENSFGTELRSISVYPLGSNHSNQLMEQLGTNNPSGLPEFPSRDLSANQRDKEGYFSTMADTISGFIKDVDPGPVLSVSGGMGALFLLFKYTPVGSFFGGRRGRIRQIPRSFGGFAPGEFPNFQEYGVGHVRYSPMDIPHLAE</sequence>
<dbReference type="Proteomes" id="UP000305196">
    <property type="component" value="Unassembled WGS sequence"/>
</dbReference>
<name>A0A1G4E471_PLAVI</name>
<evidence type="ECO:0000256" key="1">
    <source>
        <dbReference type="SAM" id="MobiDB-lite"/>
    </source>
</evidence>
<dbReference type="VEuPathDB" id="PlasmoDB:PVW1_060034400"/>
<dbReference type="AlphaFoldDB" id="A0A1G4E471"/>
<feature type="region of interest" description="Disordered" evidence="1">
    <location>
        <begin position="218"/>
        <end position="237"/>
    </location>
</feature>
<reference evidence="2 3" key="1">
    <citation type="submission" date="2016-07" db="EMBL/GenBank/DDBJ databases">
        <authorList>
            <consortium name="Pathogen Informatics"/>
        </authorList>
    </citation>
    <scope>NUCLEOTIDE SEQUENCE [LARGE SCALE GENOMIC DNA]</scope>
</reference>
<dbReference type="VEuPathDB" id="PlasmoDB:PVPAM_130063300"/>
<accession>A0A1G4E471</accession>
<dbReference type="EMBL" id="FLYI01000059">
    <property type="protein sequence ID" value="SCA59945.1"/>
    <property type="molecule type" value="Genomic_DNA"/>
</dbReference>
<evidence type="ECO:0000313" key="2">
    <source>
        <dbReference type="EMBL" id="SCA59945.1"/>
    </source>
</evidence>